<protein>
    <submittedName>
        <fullName evidence="2">Copper amine oxidase</fullName>
    </submittedName>
</protein>
<accession>A0A398DGA0</accession>
<sequence length="50" mass="5393">QKVTLLGTKKVELWIGKPQATVDGVEVPIDPANLEVAPRISGGRTMLPLR</sequence>
<evidence type="ECO:0000313" key="3">
    <source>
        <dbReference type="Proteomes" id="UP000266042"/>
    </source>
</evidence>
<dbReference type="InterPro" id="IPR036582">
    <property type="entry name" value="Mao_N_sf"/>
</dbReference>
<gene>
    <name evidence="2" type="ORF">SMC3_02365</name>
</gene>
<evidence type="ECO:0000259" key="1">
    <source>
        <dbReference type="Pfam" id="PF07833"/>
    </source>
</evidence>
<dbReference type="SUPFAM" id="SSF55383">
    <property type="entry name" value="Copper amine oxidase, domain N"/>
    <property type="match status" value="1"/>
</dbReference>
<dbReference type="InterPro" id="IPR012854">
    <property type="entry name" value="Cu_amine_oxidase-like_N"/>
</dbReference>
<evidence type="ECO:0000313" key="2">
    <source>
        <dbReference type="EMBL" id="RIE14155.1"/>
    </source>
</evidence>
<dbReference type="EMBL" id="QXIW01000014">
    <property type="protein sequence ID" value="RIE14155.1"/>
    <property type="molecule type" value="Genomic_DNA"/>
</dbReference>
<dbReference type="RefSeq" id="WP_413814574.1">
    <property type="nucleotide sequence ID" value="NZ_QXIW01000014.1"/>
</dbReference>
<name>A0A398DGA0_9BACT</name>
<feature type="non-terminal residue" evidence="2">
    <location>
        <position position="50"/>
    </location>
</feature>
<proteinExistence type="predicted"/>
<dbReference type="Pfam" id="PF07833">
    <property type="entry name" value="Cu_amine_oxidN1"/>
    <property type="match status" value="1"/>
</dbReference>
<organism evidence="2 3">
    <name type="scientific">Candidatus Cryosericum hinesii</name>
    <dbReference type="NCBI Taxonomy" id="2290915"/>
    <lineage>
        <taxon>Bacteria</taxon>
        <taxon>Pseudomonadati</taxon>
        <taxon>Caldisericota/Cryosericota group</taxon>
        <taxon>Candidatus Cryosericota</taxon>
        <taxon>Candidatus Cryosericia</taxon>
        <taxon>Candidatus Cryosericales</taxon>
        <taxon>Candidatus Cryosericaceae</taxon>
        <taxon>Candidatus Cryosericum</taxon>
    </lineage>
</organism>
<dbReference type="AlphaFoldDB" id="A0A398DGA0"/>
<dbReference type="Proteomes" id="UP000266042">
    <property type="component" value="Unassembled WGS sequence"/>
</dbReference>
<feature type="domain" description="Copper amine oxidase-like N-terminal" evidence="1">
    <location>
        <begin position="2"/>
        <end position="50"/>
    </location>
</feature>
<feature type="non-terminal residue" evidence="2">
    <location>
        <position position="1"/>
    </location>
</feature>
<dbReference type="Gene3D" id="3.30.457.10">
    <property type="entry name" value="Copper amine oxidase-like, N-terminal domain"/>
    <property type="match status" value="1"/>
</dbReference>
<reference evidence="2 3" key="1">
    <citation type="submission" date="2018-09" db="EMBL/GenBank/DDBJ databases">
        <title>Discovery and Ecogenomic Context for Candidatus Cryosericales, a Global Caldiserica Order Active in Thawing Permafrost.</title>
        <authorList>
            <person name="Martinez M.A."/>
            <person name="Woodcroft B.J."/>
            <person name="Ignacio Espinoza J.C."/>
            <person name="Zayed A."/>
            <person name="Singleton C.M."/>
            <person name="Boyd J."/>
            <person name="Li Y.-F."/>
            <person name="Purvine S."/>
            <person name="Maughan H."/>
            <person name="Hodgkins S.B."/>
            <person name="Anderson D."/>
            <person name="Sederholm M."/>
            <person name="Temperton B."/>
            <person name="Saleska S.R."/>
            <person name="Tyson G.W."/>
            <person name="Rich V.I."/>
        </authorList>
    </citation>
    <scope>NUCLEOTIDE SEQUENCE [LARGE SCALE GENOMIC DNA]</scope>
    <source>
        <strain evidence="2 3">SMC3</strain>
    </source>
</reference>
<comment type="caution">
    <text evidence="2">The sequence shown here is derived from an EMBL/GenBank/DDBJ whole genome shotgun (WGS) entry which is preliminary data.</text>
</comment>